<evidence type="ECO:0000259" key="1">
    <source>
        <dbReference type="Pfam" id="PF07110"/>
    </source>
</evidence>
<dbReference type="InterPro" id="IPR009799">
    <property type="entry name" value="EthD_dom"/>
</dbReference>
<reference evidence="2 3" key="1">
    <citation type="journal article" date="2019" name="Nat. Microbiol.">
        <title>Mediterranean grassland soil C-N compound turnover is dependent on rainfall and depth, and is mediated by genomically divergent microorganisms.</title>
        <authorList>
            <person name="Diamond S."/>
            <person name="Andeer P.F."/>
            <person name="Li Z."/>
            <person name="Crits-Christoph A."/>
            <person name="Burstein D."/>
            <person name="Anantharaman K."/>
            <person name="Lane K.R."/>
            <person name="Thomas B.C."/>
            <person name="Pan C."/>
            <person name="Northen T.R."/>
            <person name="Banfield J.F."/>
        </authorList>
    </citation>
    <scope>NUCLEOTIDE SEQUENCE [LARGE SCALE GENOMIC DNA]</scope>
    <source>
        <strain evidence="2">NP_8</strain>
    </source>
</reference>
<dbReference type="EMBL" id="VBAP01000108">
    <property type="protein sequence ID" value="TMI71532.1"/>
    <property type="molecule type" value="Genomic_DNA"/>
</dbReference>
<dbReference type="AlphaFoldDB" id="A0A537IKC4"/>
<dbReference type="GO" id="GO:0016491">
    <property type="term" value="F:oxidoreductase activity"/>
    <property type="evidence" value="ECO:0007669"/>
    <property type="project" value="InterPro"/>
</dbReference>
<evidence type="ECO:0000313" key="2">
    <source>
        <dbReference type="EMBL" id="TMI71532.1"/>
    </source>
</evidence>
<dbReference type="Pfam" id="PF07110">
    <property type="entry name" value="EthD"/>
    <property type="match status" value="1"/>
</dbReference>
<sequence length="110" mass="12318">MVKLVAFLKRKPGMSREQFARRWVESHAKMAAQLPGLRGYRINIATAFQPDGTGPEPIYDGTAELWWDSIDAMEAAFATDLGQRAGADADEFAEVRIHLYTTEHVIVKNP</sequence>
<dbReference type="InterPro" id="IPR011008">
    <property type="entry name" value="Dimeric_a/b-barrel"/>
</dbReference>
<dbReference type="NCBIfam" id="TIGR02118">
    <property type="entry name" value="EthD family reductase"/>
    <property type="match status" value="1"/>
</dbReference>
<proteinExistence type="predicted"/>
<evidence type="ECO:0000313" key="3">
    <source>
        <dbReference type="Proteomes" id="UP000318834"/>
    </source>
</evidence>
<dbReference type="SUPFAM" id="SSF54909">
    <property type="entry name" value="Dimeric alpha+beta barrel"/>
    <property type="match status" value="1"/>
</dbReference>
<feature type="domain" description="EthD" evidence="1">
    <location>
        <begin position="11"/>
        <end position="94"/>
    </location>
</feature>
<name>A0A537IKC4_9BACT</name>
<accession>A0A537IKC4</accession>
<dbReference type="Gene3D" id="3.30.70.100">
    <property type="match status" value="1"/>
</dbReference>
<comment type="caution">
    <text evidence="2">The sequence shown here is derived from an EMBL/GenBank/DDBJ whole genome shotgun (WGS) entry which is preliminary data.</text>
</comment>
<gene>
    <name evidence="2" type="ORF">E6H05_12415</name>
</gene>
<dbReference type="Proteomes" id="UP000318834">
    <property type="component" value="Unassembled WGS sequence"/>
</dbReference>
<protein>
    <submittedName>
        <fullName evidence="2">EthD family reductase</fullName>
    </submittedName>
</protein>
<organism evidence="2 3">
    <name type="scientific">Candidatus Segetimicrobium genomatis</name>
    <dbReference type="NCBI Taxonomy" id="2569760"/>
    <lineage>
        <taxon>Bacteria</taxon>
        <taxon>Bacillati</taxon>
        <taxon>Candidatus Sysuimicrobiota</taxon>
        <taxon>Candidatus Sysuimicrobiia</taxon>
        <taxon>Candidatus Sysuimicrobiales</taxon>
        <taxon>Candidatus Segetimicrobiaceae</taxon>
        <taxon>Candidatus Segetimicrobium</taxon>
    </lineage>
</organism>